<evidence type="ECO:0000313" key="4">
    <source>
        <dbReference type="Proteomes" id="UP000027616"/>
    </source>
</evidence>
<dbReference type="GO" id="GO:0003677">
    <property type="term" value="F:DNA binding"/>
    <property type="evidence" value="ECO:0007669"/>
    <property type="project" value="UniProtKB-KW"/>
</dbReference>
<keyword evidence="1" id="KW-0238">DNA-binding</keyword>
<dbReference type="STRING" id="1433126.BN938_1234"/>
<proteinExistence type="predicted"/>
<keyword evidence="4" id="KW-1185">Reference proteome</keyword>
<evidence type="ECO:0000256" key="1">
    <source>
        <dbReference type="ARBA" id="ARBA00023125"/>
    </source>
</evidence>
<sequence>MHNEDYKKLVGKETTYKTYSRYILTRNHLADFFASKYKSRDIILADISPKFVSDFYTFVRNNGDHSNNYSMKFVQRFRTIYNVALNNGWVSTDPFATFKFHFDKTERGCLTLEDVKMMLGKKMPSERLEAVRDVFVFSCWNTY</sequence>
<dbReference type="AlphaFoldDB" id="A0A060R7S6"/>
<dbReference type="HOGENOM" id="CLU_112775_0_0_10"/>
<dbReference type="KEGG" id="rbc:BN938_1234"/>
<gene>
    <name evidence="3" type="ORF">BN938_1234</name>
</gene>
<organism evidence="3 4">
    <name type="scientific">Mucinivorans hirudinis</name>
    <dbReference type="NCBI Taxonomy" id="1433126"/>
    <lineage>
        <taxon>Bacteria</taxon>
        <taxon>Pseudomonadati</taxon>
        <taxon>Bacteroidota</taxon>
        <taxon>Bacteroidia</taxon>
        <taxon>Bacteroidales</taxon>
        <taxon>Rikenellaceae</taxon>
        <taxon>Mucinivorans</taxon>
    </lineage>
</organism>
<dbReference type="eggNOG" id="COG0582">
    <property type="taxonomic scope" value="Bacteria"/>
</dbReference>
<dbReference type="Pfam" id="PF13102">
    <property type="entry name" value="Phage_int_SAM_5"/>
    <property type="match status" value="1"/>
</dbReference>
<dbReference type="InterPro" id="IPR010998">
    <property type="entry name" value="Integrase_recombinase_N"/>
</dbReference>
<feature type="domain" description="Phage integrase SAM-like" evidence="2">
    <location>
        <begin position="10"/>
        <end position="99"/>
    </location>
</feature>
<evidence type="ECO:0000313" key="3">
    <source>
        <dbReference type="EMBL" id="CDN31327.1"/>
    </source>
</evidence>
<reference evidence="3 4" key="1">
    <citation type="journal article" date="2015" name="Genome Announc.">
        <title>Complete Genome Sequence of the Novel Leech Symbiont Mucinivorans hirudinis M3T.</title>
        <authorList>
            <person name="Nelson M.C."/>
            <person name="Bomar L."/>
            <person name="Graf J."/>
        </authorList>
    </citation>
    <scope>NUCLEOTIDE SEQUENCE [LARGE SCALE GENOMIC DNA]</scope>
    <source>
        <strain evidence="4">M3</strain>
    </source>
</reference>
<dbReference type="Proteomes" id="UP000027616">
    <property type="component" value="Chromosome I"/>
</dbReference>
<dbReference type="InterPro" id="IPR025269">
    <property type="entry name" value="SAM-like_dom"/>
</dbReference>
<dbReference type="EMBL" id="HG934468">
    <property type="protein sequence ID" value="CDN31327.1"/>
    <property type="molecule type" value="Genomic_DNA"/>
</dbReference>
<dbReference type="InterPro" id="IPR011010">
    <property type="entry name" value="DNA_brk_join_enz"/>
</dbReference>
<evidence type="ECO:0000259" key="2">
    <source>
        <dbReference type="Pfam" id="PF13102"/>
    </source>
</evidence>
<dbReference type="SUPFAM" id="SSF56349">
    <property type="entry name" value="DNA breaking-rejoining enzymes"/>
    <property type="match status" value="1"/>
</dbReference>
<protein>
    <submittedName>
        <fullName evidence="3">Transposase</fullName>
    </submittedName>
</protein>
<dbReference type="Gene3D" id="1.10.150.130">
    <property type="match status" value="1"/>
</dbReference>
<accession>A0A060R7S6</accession>
<name>A0A060R7S6_9BACT</name>